<accession>A0A3D3RFM4</accession>
<dbReference type="AlphaFoldDB" id="A0A3D3RFM4"/>
<dbReference type="EMBL" id="DQAY01000202">
    <property type="protein sequence ID" value="HCO27615.1"/>
    <property type="molecule type" value="Genomic_DNA"/>
</dbReference>
<dbReference type="Proteomes" id="UP000263642">
    <property type="component" value="Unassembled WGS sequence"/>
</dbReference>
<gene>
    <name evidence="1" type="ORF">DIT97_33160</name>
</gene>
<evidence type="ECO:0000313" key="2">
    <source>
        <dbReference type="Proteomes" id="UP000263642"/>
    </source>
</evidence>
<evidence type="ECO:0000313" key="1">
    <source>
        <dbReference type="EMBL" id="HCO27615.1"/>
    </source>
</evidence>
<dbReference type="InterPro" id="IPR029016">
    <property type="entry name" value="GAF-like_dom_sf"/>
</dbReference>
<protein>
    <recommendedName>
        <fullName evidence="3">GAF domain-containing protein</fullName>
    </recommendedName>
</protein>
<dbReference type="SUPFAM" id="SSF55781">
    <property type="entry name" value="GAF domain-like"/>
    <property type="match status" value="1"/>
</dbReference>
<evidence type="ECO:0008006" key="3">
    <source>
        <dbReference type="Google" id="ProtNLM"/>
    </source>
</evidence>
<proteinExistence type="predicted"/>
<comment type="caution">
    <text evidence="1">The sequence shown here is derived from an EMBL/GenBank/DDBJ whole genome shotgun (WGS) entry which is preliminary data.</text>
</comment>
<organism evidence="1 2">
    <name type="scientific">Gimesia maris</name>
    <dbReference type="NCBI Taxonomy" id="122"/>
    <lineage>
        <taxon>Bacteria</taxon>
        <taxon>Pseudomonadati</taxon>
        <taxon>Planctomycetota</taxon>
        <taxon>Planctomycetia</taxon>
        <taxon>Planctomycetales</taxon>
        <taxon>Planctomycetaceae</taxon>
        <taxon>Gimesia</taxon>
    </lineage>
</organism>
<dbReference type="Gene3D" id="3.30.450.40">
    <property type="match status" value="1"/>
</dbReference>
<reference evidence="1 2" key="1">
    <citation type="journal article" date="2018" name="Nat. Biotechnol.">
        <title>A standardized bacterial taxonomy based on genome phylogeny substantially revises the tree of life.</title>
        <authorList>
            <person name="Parks D.H."/>
            <person name="Chuvochina M."/>
            <person name="Waite D.W."/>
            <person name="Rinke C."/>
            <person name="Skarshewski A."/>
            <person name="Chaumeil P.A."/>
            <person name="Hugenholtz P."/>
        </authorList>
    </citation>
    <scope>NUCLEOTIDE SEQUENCE [LARGE SCALE GENOMIC DNA]</scope>
    <source>
        <strain evidence="1">UBA9375</strain>
    </source>
</reference>
<sequence>MQQQFTEIMEQFESVLQRQRSISDVLDRLMEVLGGRAIGLWRCQSGKLVQLGFRADSQMDERVKREFSALTQEVSLKNTGLGIVKAVIDQKPAIGTLQAKESGLQGSSEWLQKFDAKQSYAIPIFEGDQAIGVLAVSTNQVHQAGDPEWELQAQIAREIGAKQFLGMF</sequence>
<name>A0A3D3RFM4_9PLAN</name>